<evidence type="ECO:0000313" key="3">
    <source>
        <dbReference type="Proteomes" id="UP000828390"/>
    </source>
</evidence>
<feature type="region of interest" description="Disordered" evidence="1">
    <location>
        <begin position="202"/>
        <end position="222"/>
    </location>
</feature>
<evidence type="ECO:0000313" key="2">
    <source>
        <dbReference type="EMBL" id="KAH3721586.1"/>
    </source>
</evidence>
<proteinExistence type="predicted"/>
<name>A0A9D4CCD3_DREPO</name>
<accession>A0A9D4CCD3</accession>
<keyword evidence="3" id="KW-1185">Reference proteome</keyword>
<feature type="compositionally biased region" description="Basic and acidic residues" evidence="1">
    <location>
        <begin position="209"/>
        <end position="222"/>
    </location>
</feature>
<sequence length="222" mass="24812">MEHAILSYLLRVLARISYSPSPQSSSSTAAAAALASATSATNIRITTRVLTWQLTFPWRPCFSANSELSLEQIIGPKFHEDWTINVTSRENCPPPGGHVFQRTGTIFNSASLSREQMFYQSHIMTTAPPPAIIETNVMTKFYEDWTINVTSKVLTSKTAPPPGDHNKYWTKNSTTRVFIKKTARPLRPYYIGTNTINVASRVLTSQNMDDGRRTKDDPKSSP</sequence>
<dbReference type="AlphaFoldDB" id="A0A9D4CCD3"/>
<gene>
    <name evidence="2" type="ORF">DPMN_064515</name>
</gene>
<reference evidence="2" key="1">
    <citation type="journal article" date="2019" name="bioRxiv">
        <title>The Genome of the Zebra Mussel, Dreissena polymorpha: A Resource for Invasive Species Research.</title>
        <authorList>
            <person name="McCartney M.A."/>
            <person name="Auch B."/>
            <person name="Kono T."/>
            <person name="Mallez S."/>
            <person name="Zhang Y."/>
            <person name="Obille A."/>
            <person name="Becker A."/>
            <person name="Abrahante J.E."/>
            <person name="Garbe J."/>
            <person name="Badalamenti J.P."/>
            <person name="Herman A."/>
            <person name="Mangelson H."/>
            <person name="Liachko I."/>
            <person name="Sullivan S."/>
            <person name="Sone E.D."/>
            <person name="Koren S."/>
            <person name="Silverstein K.A.T."/>
            <person name="Beckman K.B."/>
            <person name="Gohl D.M."/>
        </authorList>
    </citation>
    <scope>NUCLEOTIDE SEQUENCE</scope>
    <source>
        <strain evidence="2">Duluth1</strain>
        <tissue evidence="2">Whole animal</tissue>
    </source>
</reference>
<reference evidence="2" key="2">
    <citation type="submission" date="2020-11" db="EMBL/GenBank/DDBJ databases">
        <authorList>
            <person name="McCartney M.A."/>
            <person name="Auch B."/>
            <person name="Kono T."/>
            <person name="Mallez S."/>
            <person name="Becker A."/>
            <person name="Gohl D.M."/>
            <person name="Silverstein K.A.T."/>
            <person name="Koren S."/>
            <person name="Bechman K.B."/>
            <person name="Herman A."/>
            <person name="Abrahante J.E."/>
            <person name="Garbe J."/>
        </authorList>
    </citation>
    <scope>NUCLEOTIDE SEQUENCE</scope>
    <source>
        <strain evidence="2">Duluth1</strain>
        <tissue evidence="2">Whole animal</tissue>
    </source>
</reference>
<comment type="caution">
    <text evidence="2">The sequence shown here is derived from an EMBL/GenBank/DDBJ whole genome shotgun (WGS) entry which is preliminary data.</text>
</comment>
<dbReference type="Proteomes" id="UP000828390">
    <property type="component" value="Unassembled WGS sequence"/>
</dbReference>
<dbReference type="EMBL" id="JAIWYP010000013">
    <property type="protein sequence ID" value="KAH3721586.1"/>
    <property type="molecule type" value="Genomic_DNA"/>
</dbReference>
<protein>
    <submittedName>
        <fullName evidence="2">Uncharacterized protein</fullName>
    </submittedName>
</protein>
<evidence type="ECO:0000256" key="1">
    <source>
        <dbReference type="SAM" id="MobiDB-lite"/>
    </source>
</evidence>
<organism evidence="2 3">
    <name type="scientific">Dreissena polymorpha</name>
    <name type="common">Zebra mussel</name>
    <name type="synonym">Mytilus polymorpha</name>
    <dbReference type="NCBI Taxonomy" id="45954"/>
    <lineage>
        <taxon>Eukaryota</taxon>
        <taxon>Metazoa</taxon>
        <taxon>Spiralia</taxon>
        <taxon>Lophotrochozoa</taxon>
        <taxon>Mollusca</taxon>
        <taxon>Bivalvia</taxon>
        <taxon>Autobranchia</taxon>
        <taxon>Heteroconchia</taxon>
        <taxon>Euheterodonta</taxon>
        <taxon>Imparidentia</taxon>
        <taxon>Neoheterodontei</taxon>
        <taxon>Myida</taxon>
        <taxon>Dreissenoidea</taxon>
        <taxon>Dreissenidae</taxon>
        <taxon>Dreissena</taxon>
    </lineage>
</organism>